<keyword evidence="4" id="KW-1185">Reference proteome</keyword>
<evidence type="ECO:0000259" key="2">
    <source>
        <dbReference type="Pfam" id="PF07731"/>
    </source>
</evidence>
<gene>
    <name evidence="3" type="ORF">QC763_0092740</name>
</gene>
<dbReference type="SUPFAM" id="SSF49503">
    <property type="entry name" value="Cupredoxins"/>
    <property type="match status" value="1"/>
</dbReference>
<organism evidence="3 4">
    <name type="scientific">Podospora pseudopauciseta</name>
    <dbReference type="NCBI Taxonomy" id="2093780"/>
    <lineage>
        <taxon>Eukaryota</taxon>
        <taxon>Fungi</taxon>
        <taxon>Dikarya</taxon>
        <taxon>Ascomycota</taxon>
        <taxon>Pezizomycotina</taxon>
        <taxon>Sordariomycetes</taxon>
        <taxon>Sordariomycetidae</taxon>
        <taxon>Sordariales</taxon>
        <taxon>Podosporaceae</taxon>
        <taxon>Podospora</taxon>
    </lineage>
</organism>
<dbReference type="EMBL" id="JAFFHB010000008">
    <property type="protein sequence ID" value="KAK4662868.1"/>
    <property type="molecule type" value="Genomic_DNA"/>
</dbReference>
<comment type="caution">
    <text evidence="3">The sequence shown here is derived from an EMBL/GenBank/DDBJ whole genome shotgun (WGS) entry which is preliminary data.</text>
</comment>
<dbReference type="InterPro" id="IPR002355">
    <property type="entry name" value="Cu_oxidase_Cu_BS"/>
</dbReference>
<sequence length="74" mass="8537">MRRDTLTIPGLSHVVIHFLADNPGIWALHCHVAWHMEAGMLLTFLERPDDLKHLVHDMNPSTKQLSISFCSDYR</sequence>
<dbReference type="InterPro" id="IPR011706">
    <property type="entry name" value="Cu-oxidase_C"/>
</dbReference>
<reference evidence="3 4" key="1">
    <citation type="journal article" date="2023" name="bioRxiv">
        <title>High-quality genome assemblies of four members of thePodospora anserinaspecies complex.</title>
        <authorList>
            <person name="Ament-Velasquez S.L."/>
            <person name="Vogan A.A."/>
            <person name="Wallerman O."/>
            <person name="Hartmann F."/>
            <person name="Gautier V."/>
            <person name="Silar P."/>
            <person name="Giraud T."/>
            <person name="Johannesson H."/>
        </authorList>
    </citation>
    <scope>NUCLEOTIDE SEQUENCE [LARGE SCALE GENOMIC DNA]</scope>
    <source>
        <strain evidence="3 4">CBS 411.78</strain>
    </source>
</reference>
<dbReference type="PROSITE" id="PS00080">
    <property type="entry name" value="MULTICOPPER_OXIDASE2"/>
    <property type="match status" value="1"/>
</dbReference>
<evidence type="ECO:0000313" key="4">
    <source>
        <dbReference type="Proteomes" id="UP001326199"/>
    </source>
</evidence>
<dbReference type="Proteomes" id="UP001326199">
    <property type="component" value="Unassembled WGS sequence"/>
</dbReference>
<dbReference type="InterPro" id="IPR008972">
    <property type="entry name" value="Cupredoxin"/>
</dbReference>
<dbReference type="GeneID" id="87926478"/>
<dbReference type="Gene3D" id="2.60.40.420">
    <property type="entry name" value="Cupredoxins - blue copper proteins"/>
    <property type="match status" value="1"/>
</dbReference>
<protein>
    <recommendedName>
        <fullName evidence="2">Plastocyanin-like domain-containing protein</fullName>
    </recommendedName>
</protein>
<evidence type="ECO:0000256" key="1">
    <source>
        <dbReference type="ARBA" id="ARBA00022723"/>
    </source>
</evidence>
<dbReference type="Pfam" id="PF07731">
    <property type="entry name" value="Cu-oxidase_2"/>
    <property type="match status" value="1"/>
</dbReference>
<evidence type="ECO:0000313" key="3">
    <source>
        <dbReference type="EMBL" id="KAK4662868.1"/>
    </source>
</evidence>
<name>A0ABR0H4B7_9PEZI</name>
<feature type="domain" description="Plastocyanin-like" evidence="2">
    <location>
        <begin position="1"/>
        <end position="49"/>
    </location>
</feature>
<proteinExistence type="predicted"/>
<dbReference type="RefSeq" id="XP_062762834.1">
    <property type="nucleotide sequence ID" value="XM_062906260.1"/>
</dbReference>
<accession>A0ABR0H4B7</accession>
<dbReference type="InterPro" id="IPR033138">
    <property type="entry name" value="Cu_oxidase_CS"/>
</dbReference>
<keyword evidence="1" id="KW-0479">Metal-binding</keyword>
<dbReference type="PROSITE" id="PS00079">
    <property type="entry name" value="MULTICOPPER_OXIDASE1"/>
    <property type="match status" value="1"/>
</dbReference>